<protein>
    <submittedName>
        <fullName evidence="1">Uncharacterized protein</fullName>
    </submittedName>
</protein>
<comment type="caution">
    <text evidence="1">The sequence shown here is derived from an EMBL/GenBank/DDBJ whole genome shotgun (WGS) entry which is preliminary data.</text>
</comment>
<organism evidence="1 2">
    <name type="scientific">Tagetes erecta</name>
    <name type="common">African marigold</name>
    <dbReference type="NCBI Taxonomy" id="13708"/>
    <lineage>
        <taxon>Eukaryota</taxon>
        <taxon>Viridiplantae</taxon>
        <taxon>Streptophyta</taxon>
        <taxon>Embryophyta</taxon>
        <taxon>Tracheophyta</taxon>
        <taxon>Spermatophyta</taxon>
        <taxon>Magnoliopsida</taxon>
        <taxon>eudicotyledons</taxon>
        <taxon>Gunneridae</taxon>
        <taxon>Pentapetalae</taxon>
        <taxon>asterids</taxon>
        <taxon>campanulids</taxon>
        <taxon>Asterales</taxon>
        <taxon>Asteraceae</taxon>
        <taxon>Asteroideae</taxon>
        <taxon>Heliantheae alliance</taxon>
        <taxon>Tageteae</taxon>
        <taxon>Tagetes</taxon>
    </lineage>
</organism>
<reference evidence="1" key="1">
    <citation type="journal article" date="2023" name="bioRxiv">
        <title>Improved chromosome-level genome assembly for marigold (Tagetes erecta).</title>
        <authorList>
            <person name="Jiang F."/>
            <person name="Yuan L."/>
            <person name="Wang S."/>
            <person name="Wang H."/>
            <person name="Xu D."/>
            <person name="Wang A."/>
            <person name="Fan W."/>
        </authorList>
    </citation>
    <scope>NUCLEOTIDE SEQUENCE</scope>
    <source>
        <strain evidence="1">WSJ</strain>
        <tissue evidence="1">Leaf</tissue>
    </source>
</reference>
<proteinExistence type="predicted"/>
<evidence type="ECO:0000313" key="2">
    <source>
        <dbReference type="Proteomes" id="UP001229421"/>
    </source>
</evidence>
<evidence type="ECO:0000313" key="1">
    <source>
        <dbReference type="EMBL" id="KAK1434837.1"/>
    </source>
</evidence>
<dbReference type="Proteomes" id="UP001229421">
    <property type="component" value="Unassembled WGS sequence"/>
</dbReference>
<dbReference type="AlphaFoldDB" id="A0AAD8P7C3"/>
<name>A0AAD8P7C3_TARER</name>
<sequence length="73" mass="8280">MELVTGCILAFGLFGASFIHMQETRNLGEVSSSHFHFLSSIAQHKERFNLFLHFCPPIGDDQLHLTSFDKILT</sequence>
<gene>
    <name evidence="1" type="ORF">QVD17_00591</name>
</gene>
<accession>A0AAD8P7C3</accession>
<dbReference type="EMBL" id="JAUHHV010000001">
    <property type="protein sequence ID" value="KAK1434837.1"/>
    <property type="molecule type" value="Genomic_DNA"/>
</dbReference>
<keyword evidence="2" id="KW-1185">Reference proteome</keyword>